<gene>
    <name evidence="6" type="ORF">F4562_003388</name>
</gene>
<dbReference type="InterPro" id="IPR006433">
    <property type="entry name" value="Prohead_protease"/>
</dbReference>
<evidence type="ECO:0000256" key="3">
    <source>
        <dbReference type="ARBA" id="ARBA00022801"/>
    </source>
</evidence>
<evidence type="ECO:0000256" key="1">
    <source>
        <dbReference type="ARBA" id="ARBA00022612"/>
    </source>
</evidence>
<dbReference type="AlphaFoldDB" id="A0A7W9IHD5"/>
<dbReference type="InterPro" id="IPR054613">
    <property type="entry name" value="Peptidase_S78_dom"/>
</dbReference>
<organism evidence="6 7">
    <name type="scientific">Streptosporangium becharense</name>
    <dbReference type="NCBI Taxonomy" id="1816182"/>
    <lineage>
        <taxon>Bacteria</taxon>
        <taxon>Bacillati</taxon>
        <taxon>Actinomycetota</taxon>
        <taxon>Actinomycetes</taxon>
        <taxon>Streptosporangiales</taxon>
        <taxon>Streptosporangiaceae</taxon>
        <taxon>Streptosporangium</taxon>
    </lineage>
</organism>
<keyword evidence="1" id="KW-1188">Viral release from host cell</keyword>
<proteinExistence type="predicted"/>
<protein>
    <submittedName>
        <fullName evidence="6">HK97 family phage prohead protease</fullName>
    </submittedName>
</protein>
<sequence>MNLAERAKTGGRERRAYPVQLEVRGKAGALVEITGYATVYEQTYEMWDPFGAYDEVVREGAGTKTLSENPQTQLLLNHGGLSMAYTRAGTLRLAEEPQGLHLAADVNTARGDIRDMVLAIEDGNVDEMSFAFRVTRQQWSPDYMQRDIIEYSLHRGDVSVVNFGANPATSVALRGLDLDRMGDEQARALYERLGQRLAPPAPPAPVAPPVPETQRRNPLSLFEAEAAVLG</sequence>
<accession>A0A7W9IHD5</accession>
<keyword evidence="3" id="KW-0378">Hydrolase</keyword>
<dbReference type="NCBIfam" id="TIGR01543">
    <property type="entry name" value="proheadase_HK97"/>
    <property type="match status" value="1"/>
</dbReference>
<dbReference type="Pfam" id="PF04586">
    <property type="entry name" value="Peptidase_S78"/>
    <property type="match status" value="1"/>
</dbReference>
<keyword evidence="7" id="KW-1185">Reference proteome</keyword>
<comment type="caution">
    <text evidence="6">The sequence shown here is derived from an EMBL/GenBank/DDBJ whole genome shotgun (WGS) entry which is preliminary data.</text>
</comment>
<dbReference type="GO" id="GO:0008233">
    <property type="term" value="F:peptidase activity"/>
    <property type="evidence" value="ECO:0007669"/>
    <property type="project" value="UniProtKB-KW"/>
</dbReference>
<evidence type="ECO:0000259" key="5">
    <source>
        <dbReference type="Pfam" id="PF04586"/>
    </source>
</evidence>
<keyword evidence="2 6" id="KW-0645">Protease</keyword>
<feature type="compositionally biased region" description="Pro residues" evidence="4">
    <location>
        <begin position="199"/>
        <end position="211"/>
    </location>
</feature>
<dbReference type="RefSeq" id="WP_184547523.1">
    <property type="nucleotide sequence ID" value="NZ_JACHMP010000001.1"/>
</dbReference>
<evidence type="ECO:0000313" key="7">
    <source>
        <dbReference type="Proteomes" id="UP000540685"/>
    </source>
</evidence>
<feature type="region of interest" description="Disordered" evidence="4">
    <location>
        <begin position="195"/>
        <end position="216"/>
    </location>
</feature>
<name>A0A7W9IHD5_9ACTN</name>
<dbReference type="Proteomes" id="UP000540685">
    <property type="component" value="Unassembled WGS sequence"/>
</dbReference>
<evidence type="ECO:0000313" key="6">
    <source>
        <dbReference type="EMBL" id="MBB5820326.1"/>
    </source>
</evidence>
<evidence type="ECO:0000256" key="4">
    <source>
        <dbReference type="SAM" id="MobiDB-lite"/>
    </source>
</evidence>
<dbReference type="EMBL" id="JACHMP010000001">
    <property type="protein sequence ID" value="MBB5820326.1"/>
    <property type="molecule type" value="Genomic_DNA"/>
</dbReference>
<dbReference type="GO" id="GO:0006508">
    <property type="term" value="P:proteolysis"/>
    <property type="evidence" value="ECO:0007669"/>
    <property type="project" value="UniProtKB-KW"/>
</dbReference>
<feature type="domain" description="Prohead serine protease" evidence="5">
    <location>
        <begin position="22"/>
        <end position="180"/>
    </location>
</feature>
<evidence type="ECO:0000256" key="2">
    <source>
        <dbReference type="ARBA" id="ARBA00022670"/>
    </source>
</evidence>
<reference evidence="6 7" key="1">
    <citation type="submission" date="2020-08" db="EMBL/GenBank/DDBJ databases">
        <title>Sequencing the genomes of 1000 actinobacteria strains.</title>
        <authorList>
            <person name="Klenk H.-P."/>
        </authorList>
    </citation>
    <scope>NUCLEOTIDE SEQUENCE [LARGE SCALE GENOMIC DNA]</scope>
    <source>
        <strain evidence="6 7">DSM 46887</strain>
    </source>
</reference>